<reference evidence="2 3" key="1">
    <citation type="submission" date="2020-04" db="EMBL/GenBank/DDBJ databases">
        <title>Perkinsus olseni comparative genomics.</title>
        <authorList>
            <person name="Bogema D.R."/>
        </authorList>
    </citation>
    <scope>NUCLEOTIDE SEQUENCE [LARGE SCALE GENOMIC DNA]</scope>
    <source>
        <strain evidence="2 3">ATCC PRA-207</strain>
    </source>
</reference>
<feature type="compositionally biased region" description="Basic and acidic residues" evidence="1">
    <location>
        <begin position="180"/>
        <end position="195"/>
    </location>
</feature>
<feature type="region of interest" description="Disordered" evidence="1">
    <location>
        <begin position="1"/>
        <end position="216"/>
    </location>
</feature>
<feature type="non-terminal residue" evidence="2">
    <location>
        <position position="495"/>
    </location>
</feature>
<protein>
    <submittedName>
        <fullName evidence="2">Uncharacterized protein</fullName>
    </submittedName>
</protein>
<evidence type="ECO:0000313" key="2">
    <source>
        <dbReference type="EMBL" id="KAF4722022.1"/>
    </source>
</evidence>
<dbReference type="EMBL" id="JABANO010024350">
    <property type="protein sequence ID" value="KAF4722022.1"/>
    <property type="molecule type" value="Genomic_DNA"/>
</dbReference>
<comment type="caution">
    <text evidence="2">The sequence shown here is derived from an EMBL/GenBank/DDBJ whole genome shotgun (WGS) entry which is preliminary data.</text>
</comment>
<sequence>DIPGPVPTEADESRAEPASAAVGESDAAKDARDEASVTTAADPQTGHAIEEAKVEERGARPAVQGEGAYTSDVPDQKSGDLTDPAASGERSELLTQDADSKLERKKNLPQKEQHGKRRLSSKGRPESPAPGKRKRRRRSSATGAMDSARKVETLVGKGKPQHKADPNAEPPTRAARIKKRDAVDEIKSVKDEKVVEPSNDSSPLDEEEDESEADEVDFLRGTRSPLASKALAVDCGGSTPGSRRATMRCVSQWIRSFCDKSSGTVVEEYGLHELMTRFGGSSVDLLESILSEAFDREDEKRVIVIRDPTVCLRAADDAASHVLPSSAESGSEGEDDERDDSHPAAASSLDSSVALALWLTRSVARGLRIIFLSPSAAVAEMLGQSCGLIRLSGEEIRDLVCYIEEPQTKPSGPLVDLLTPQHSPGQYSTRGGLICVHGPPGSGKTNELRKLKSCVSSGKATEVYSELASCSRFSPATLAVAMFDDCDLWVNSAGK</sequence>
<dbReference type="AlphaFoldDB" id="A0A7J6RP28"/>
<feature type="compositionally biased region" description="Acidic residues" evidence="1">
    <location>
        <begin position="203"/>
        <end position="216"/>
    </location>
</feature>
<name>A0A7J6RP28_PEROL</name>
<feature type="compositionally biased region" description="Basic and acidic residues" evidence="1">
    <location>
        <begin position="48"/>
        <end position="59"/>
    </location>
</feature>
<gene>
    <name evidence="2" type="ORF">FOZ63_028677</name>
</gene>
<proteinExistence type="predicted"/>
<feature type="non-terminal residue" evidence="2">
    <location>
        <position position="1"/>
    </location>
</feature>
<keyword evidence="3" id="KW-1185">Reference proteome</keyword>
<accession>A0A7J6RP28</accession>
<feature type="compositionally biased region" description="Basic and acidic residues" evidence="1">
    <location>
        <begin position="98"/>
        <end position="113"/>
    </location>
</feature>
<dbReference type="Proteomes" id="UP000553632">
    <property type="component" value="Unassembled WGS sequence"/>
</dbReference>
<feature type="region of interest" description="Disordered" evidence="1">
    <location>
        <begin position="321"/>
        <end position="346"/>
    </location>
</feature>
<evidence type="ECO:0000256" key="1">
    <source>
        <dbReference type="SAM" id="MobiDB-lite"/>
    </source>
</evidence>
<feature type="compositionally biased region" description="Basic and acidic residues" evidence="1">
    <location>
        <begin position="26"/>
        <end position="35"/>
    </location>
</feature>
<organism evidence="2 3">
    <name type="scientific">Perkinsus olseni</name>
    <name type="common">Perkinsus atlanticus</name>
    <dbReference type="NCBI Taxonomy" id="32597"/>
    <lineage>
        <taxon>Eukaryota</taxon>
        <taxon>Sar</taxon>
        <taxon>Alveolata</taxon>
        <taxon>Perkinsozoa</taxon>
        <taxon>Perkinsea</taxon>
        <taxon>Perkinsida</taxon>
        <taxon>Perkinsidae</taxon>
        <taxon>Perkinsus</taxon>
    </lineage>
</organism>
<evidence type="ECO:0000313" key="3">
    <source>
        <dbReference type="Proteomes" id="UP000553632"/>
    </source>
</evidence>